<dbReference type="EC" id="3.1.4.4" evidence="3"/>
<evidence type="ECO:0000256" key="6">
    <source>
        <dbReference type="ARBA" id="ARBA00023098"/>
    </source>
</evidence>
<name>A0A7K0JG86_PHOVU</name>
<dbReference type="EMBL" id="VULU01000021">
    <property type="protein sequence ID" value="MSS49017.1"/>
    <property type="molecule type" value="Genomic_DNA"/>
</dbReference>
<dbReference type="InterPro" id="IPR051406">
    <property type="entry name" value="PLD_domain"/>
</dbReference>
<dbReference type="RefSeq" id="WP_154577475.1">
    <property type="nucleotide sequence ID" value="NZ_DAWEEQ010000170.1"/>
</dbReference>
<evidence type="ECO:0000256" key="2">
    <source>
        <dbReference type="ARBA" id="ARBA00008664"/>
    </source>
</evidence>
<comment type="similarity">
    <text evidence="2">Belongs to the phospholipase D family.</text>
</comment>
<evidence type="ECO:0000256" key="5">
    <source>
        <dbReference type="ARBA" id="ARBA00022963"/>
    </source>
</evidence>
<organism evidence="7 8">
    <name type="scientific">Phocaeicola vulgatus</name>
    <name type="common">Bacteroides vulgatus</name>
    <dbReference type="NCBI Taxonomy" id="821"/>
    <lineage>
        <taxon>Bacteria</taxon>
        <taxon>Pseudomonadati</taxon>
        <taxon>Bacteroidota</taxon>
        <taxon>Bacteroidia</taxon>
        <taxon>Bacteroidales</taxon>
        <taxon>Bacteroidaceae</taxon>
        <taxon>Phocaeicola</taxon>
    </lineage>
</organism>
<dbReference type="Proteomes" id="UP000460950">
    <property type="component" value="Unassembled WGS sequence"/>
</dbReference>
<keyword evidence="5" id="KW-0442">Lipid degradation</keyword>
<dbReference type="Gene3D" id="3.30.870.10">
    <property type="entry name" value="Endonuclease Chain A"/>
    <property type="match status" value="1"/>
</dbReference>
<keyword evidence="6" id="KW-0443">Lipid metabolism</keyword>
<keyword evidence="4" id="KW-0378">Hydrolase</keyword>
<proteinExistence type="inferred from homology"/>
<dbReference type="GO" id="GO:0004630">
    <property type="term" value="F:phospholipase D activity"/>
    <property type="evidence" value="ECO:0007669"/>
    <property type="project" value="UniProtKB-EC"/>
</dbReference>
<gene>
    <name evidence="7" type="ORF">FYJ30_12105</name>
</gene>
<reference evidence="7 8" key="1">
    <citation type="submission" date="2019-09" db="EMBL/GenBank/DDBJ databases">
        <title>In-depth cultivation of the pig gut microbiome towards novel bacterial diversity and tailored functional studies.</title>
        <authorList>
            <person name="Wylensek D."/>
            <person name="Hitch T.C.A."/>
            <person name="Clavel T."/>
        </authorList>
    </citation>
    <scope>NUCLEOTIDE SEQUENCE [LARGE SCALE GENOMIC DNA]</scope>
    <source>
        <strain evidence="7 8">WCA-389-WT-3C</strain>
    </source>
</reference>
<evidence type="ECO:0000313" key="7">
    <source>
        <dbReference type="EMBL" id="MSS49017.1"/>
    </source>
</evidence>
<dbReference type="SUPFAM" id="SSF56024">
    <property type="entry name" value="Phospholipase D/nuclease"/>
    <property type="match status" value="1"/>
</dbReference>
<dbReference type="InterPro" id="IPR001736">
    <property type="entry name" value="PLipase_D/transphosphatidylase"/>
</dbReference>
<dbReference type="GO" id="GO:0016891">
    <property type="term" value="F:RNA endonuclease activity producing 5'-phosphomonoesters, hydrolytic mechanism"/>
    <property type="evidence" value="ECO:0007669"/>
    <property type="project" value="TreeGrafter"/>
</dbReference>
<dbReference type="InterPro" id="IPR025202">
    <property type="entry name" value="PLD-like_dom"/>
</dbReference>
<dbReference type="PANTHER" id="PTHR43856:SF1">
    <property type="entry name" value="MITOCHONDRIAL CARDIOLIPIN HYDROLASE"/>
    <property type="match status" value="1"/>
</dbReference>
<comment type="catalytic activity">
    <reaction evidence="1">
        <text>a 1,2-diacyl-sn-glycero-3-phosphocholine + H2O = a 1,2-diacyl-sn-glycero-3-phosphate + choline + H(+)</text>
        <dbReference type="Rhea" id="RHEA:14445"/>
        <dbReference type="ChEBI" id="CHEBI:15354"/>
        <dbReference type="ChEBI" id="CHEBI:15377"/>
        <dbReference type="ChEBI" id="CHEBI:15378"/>
        <dbReference type="ChEBI" id="CHEBI:57643"/>
        <dbReference type="ChEBI" id="CHEBI:58608"/>
        <dbReference type="EC" id="3.1.4.4"/>
    </reaction>
</comment>
<evidence type="ECO:0000256" key="3">
    <source>
        <dbReference type="ARBA" id="ARBA00012027"/>
    </source>
</evidence>
<dbReference type="AlphaFoldDB" id="A0A7K0JG86"/>
<dbReference type="Pfam" id="PF13091">
    <property type="entry name" value="PLDc_2"/>
    <property type="match status" value="1"/>
</dbReference>
<evidence type="ECO:0000313" key="8">
    <source>
        <dbReference type="Proteomes" id="UP000460950"/>
    </source>
</evidence>
<evidence type="ECO:0000256" key="1">
    <source>
        <dbReference type="ARBA" id="ARBA00000798"/>
    </source>
</evidence>
<accession>A0A7K0JG86</accession>
<dbReference type="GO" id="GO:0006793">
    <property type="term" value="P:phosphorus metabolic process"/>
    <property type="evidence" value="ECO:0007669"/>
    <property type="project" value="UniProtKB-ARBA"/>
</dbReference>
<evidence type="ECO:0000256" key="4">
    <source>
        <dbReference type="ARBA" id="ARBA00022801"/>
    </source>
</evidence>
<dbReference type="PROSITE" id="PS50035">
    <property type="entry name" value="PLD"/>
    <property type="match status" value="1"/>
</dbReference>
<dbReference type="PANTHER" id="PTHR43856">
    <property type="entry name" value="CARDIOLIPIN HYDROLASE"/>
    <property type="match status" value="1"/>
</dbReference>
<dbReference type="CDD" id="cd09174">
    <property type="entry name" value="PLDc_Nuc_like_unchar2"/>
    <property type="match status" value="1"/>
</dbReference>
<comment type="caution">
    <text evidence="7">The sequence shown here is derived from an EMBL/GenBank/DDBJ whole genome shotgun (WGS) entry which is preliminary data.</text>
</comment>
<sequence length="269" mass="30764">MELSDFAIIKLVPFVTGDNNLSRQRKGPELVELFCSCGYRDIYDFNNGGLPKLSKDSYRNPSRSEYTKDRLLKLNGTDYLRTILEEIINTSDNKKDCISEMLKIITPENYTIQEIDGKYVVLGGRIVKKQEIKNNVSFLHIQDLILAEFDKAQVSISLAMAWFTNQVLADKLKEKQEQGIKIDIIIYDDGVNKKNGVNLDGLEVLKVRGQRGGIMHNKFCVIDNQVVLQGSYNWSSNAEYKNDETIQVSEDPKLATKFSVEFRNLKHKK</sequence>
<protein>
    <recommendedName>
        <fullName evidence="3">phospholipase D</fullName>
        <ecNumber evidence="3">3.1.4.4</ecNumber>
    </recommendedName>
</protein>
<dbReference type="GO" id="GO:0016042">
    <property type="term" value="P:lipid catabolic process"/>
    <property type="evidence" value="ECO:0007669"/>
    <property type="project" value="UniProtKB-KW"/>
</dbReference>